<accession>A0A2S6MW45</accession>
<feature type="transmembrane region" description="Helical" evidence="2">
    <location>
        <begin position="144"/>
        <end position="167"/>
    </location>
</feature>
<feature type="transmembrane region" description="Helical" evidence="2">
    <location>
        <begin position="35"/>
        <end position="61"/>
    </location>
</feature>
<evidence type="ECO:0000256" key="2">
    <source>
        <dbReference type="SAM" id="Phobius"/>
    </source>
</evidence>
<organism evidence="3 4">
    <name type="scientific">Rhodopila globiformis</name>
    <name type="common">Rhodopseudomonas globiformis</name>
    <dbReference type="NCBI Taxonomy" id="1071"/>
    <lineage>
        <taxon>Bacteria</taxon>
        <taxon>Pseudomonadati</taxon>
        <taxon>Pseudomonadota</taxon>
        <taxon>Alphaproteobacteria</taxon>
        <taxon>Acetobacterales</taxon>
        <taxon>Acetobacteraceae</taxon>
        <taxon>Rhodopila</taxon>
    </lineage>
</organism>
<evidence type="ECO:0008006" key="5">
    <source>
        <dbReference type="Google" id="ProtNLM"/>
    </source>
</evidence>
<protein>
    <recommendedName>
        <fullName evidence="5">Undecaprenyl-phosphate glucose phosphotransferase</fullName>
    </recommendedName>
</protein>
<dbReference type="Proteomes" id="UP000239724">
    <property type="component" value="Unassembled WGS sequence"/>
</dbReference>
<comment type="caution">
    <text evidence="3">The sequence shown here is derived from an EMBL/GenBank/DDBJ whole genome shotgun (WGS) entry which is preliminary data.</text>
</comment>
<keyword evidence="2" id="KW-0812">Transmembrane</keyword>
<sequence length="297" mass="31201">MEAMGDPDADGDDSSSHQSRSGVAQPPWKIRRGGLILRTLCVAGLDQAVALVVSISCYSTFAHEPALASVKPVACLAWLPACLFACFLERGLYAAIAINGQRPDWRNIVFAWIQTVALTILLVSVPAVSWGGTTRLHAALAQPLVGAGVLAWLLAGSAGVAAARALAARIKWGVVLLNRTVIIGDSASIQDLTTRIRIAEPVRFDIVGLFRMEGDGAADALAAPVPRELLALERMIRDDAVDSVLVALPSSRESVAEAMVQRLSMAPVDVFLYITPAPRGPAAEPLVIVTSLALGGG</sequence>
<feature type="region of interest" description="Disordered" evidence="1">
    <location>
        <begin position="1"/>
        <end position="25"/>
    </location>
</feature>
<proteinExistence type="predicted"/>
<dbReference type="Pfam" id="PF13727">
    <property type="entry name" value="CoA_binding_3"/>
    <property type="match status" value="1"/>
</dbReference>
<feature type="transmembrane region" description="Helical" evidence="2">
    <location>
        <begin position="67"/>
        <end position="88"/>
    </location>
</feature>
<evidence type="ECO:0000313" key="3">
    <source>
        <dbReference type="EMBL" id="PPQ26586.1"/>
    </source>
</evidence>
<feature type="compositionally biased region" description="Acidic residues" evidence="1">
    <location>
        <begin position="1"/>
        <end position="13"/>
    </location>
</feature>
<dbReference type="AlphaFoldDB" id="A0A2S6MW45"/>
<keyword evidence="4" id="KW-1185">Reference proteome</keyword>
<keyword evidence="2" id="KW-1133">Transmembrane helix</keyword>
<evidence type="ECO:0000256" key="1">
    <source>
        <dbReference type="SAM" id="MobiDB-lite"/>
    </source>
</evidence>
<feature type="transmembrane region" description="Helical" evidence="2">
    <location>
        <begin position="109"/>
        <end position="132"/>
    </location>
</feature>
<dbReference type="RefSeq" id="WP_104522646.1">
    <property type="nucleotide sequence ID" value="NZ_NHRY01000269.1"/>
</dbReference>
<name>A0A2S6MW45_RHOGL</name>
<dbReference type="EMBL" id="NHRY01000269">
    <property type="protein sequence ID" value="PPQ26586.1"/>
    <property type="molecule type" value="Genomic_DNA"/>
</dbReference>
<gene>
    <name evidence="3" type="ORF">CCS01_29980</name>
</gene>
<keyword evidence="2" id="KW-0472">Membrane</keyword>
<evidence type="ECO:0000313" key="4">
    <source>
        <dbReference type="Proteomes" id="UP000239724"/>
    </source>
</evidence>
<reference evidence="3 4" key="1">
    <citation type="journal article" date="2018" name="Arch. Microbiol.">
        <title>New insights into the metabolic potential of the phototrophic purple bacterium Rhodopila globiformis DSM 161(T) from its draft genome sequence and evidence for a vanadium-dependent nitrogenase.</title>
        <authorList>
            <person name="Imhoff J.F."/>
            <person name="Rahn T."/>
            <person name="Kunzel S."/>
            <person name="Neulinger S.C."/>
        </authorList>
    </citation>
    <scope>NUCLEOTIDE SEQUENCE [LARGE SCALE GENOMIC DNA]</scope>
    <source>
        <strain evidence="3 4">DSM 161</strain>
    </source>
</reference>